<dbReference type="GO" id="GO:0005524">
    <property type="term" value="F:ATP binding"/>
    <property type="evidence" value="ECO:0007669"/>
    <property type="project" value="UniProtKB-KW"/>
</dbReference>
<dbReference type="InterPro" id="IPR011009">
    <property type="entry name" value="Kinase-like_dom_sf"/>
</dbReference>
<keyword evidence="3" id="KW-0418">Kinase</keyword>
<name>A0A0D9X5B8_9ORYZ</name>
<evidence type="ECO:0008006" key="7">
    <source>
        <dbReference type="Google" id="ProtNLM"/>
    </source>
</evidence>
<dbReference type="Gene3D" id="1.10.510.10">
    <property type="entry name" value="Transferase(Phosphotransferase) domain 1"/>
    <property type="match status" value="1"/>
</dbReference>
<dbReference type="EnsemblPlants" id="LPERR08G05460.1">
    <property type="protein sequence ID" value="LPERR08G05460.1"/>
    <property type="gene ID" value="LPERR08G05460"/>
</dbReference>
<dbReference type="InterPro" id="IPR052059">
    <property type="entry name" value="CR_Ser/Thr_kinase"/>
</dbReference>
<keyword evidence="1" id="KW-0808">Transferase</keyword>
<protein>
    <recommendedName>
        <fullName evidence="7">Serine-threonine/tyrosine-protein kinase catalytic domain-containing protein</fullName>
    </recommendedName>
</protein>
<reference evidence="5 6" key="1">
    <citation type="submission" date="2012-08" db="EMBL/GenBank/DDBJ databases">
        <title>Oryza genome evolution.</title>
        <authorList>
            <person name="Wing R.A."/>
        </authorList>
    </citation>
    <scope>NUCLEOTIDE SEQUENCE</scope>
</reference>
<dbReference type="Gramene" id="LPERR08G05460.1">
    <property type="protein sequence ID" value="LPERR08G05460.1"/>
    <property type="gene ID" value="LPERR08G05460"/>
</dbReference>
<reference evidence="5" key="3">
    <citation type="submission" date="2015-04" db="UniProtKB">
        <authorList>
            <consortium name="EnsemblPlants"/>
        </authorList>
    </citation>
    <scope>IDENTIFICATION</scope>
</reference>
<evidence type="ECO:0000256" key="2">
    <source>
        <dbReference type="ARBA" id="ARBA00022741"/>
    </source>
</evidence>
<evidence type="ECO:0000313" key="5">
    <source>
        <dbReference type="EnsemblPlants" id="LPERR08G05460.1"/>
    </source>
</evidence>
<sequence length="85" mass="9552">MKGHLTAKADVFAFGVVTLETVAGRLNTDNSLEESKIYLLEWVWSLYEKKQVLGIVDPRLKAFNPKEAMRVIHVALLCTQGSPHQ</sequence>
<evidence type="ECO:0000313" key="6">
    <source>
        <dbReference type="Proteomes" id="UP000032180"/>
    </source>
</evidence>
<keyword evidence="2" id="KW-0547">Nucleotide-binding</keyword>
<dbReference type="eggNOG" id="ENOG502QUW9">
    <property type="taxonomic scope" value="Eukaryota"/>
</dbReference>
<proteinExistence type="predicted"/>
<dbReference type="GO" id="GO:0016301">
    <property type="term" value="F:kinase activity"/>
    <property type="evidence" value="ECO:0007669"/>
    <property type="project" value="UniProtKB-KW"/>
</dbReference>
<evidence type="ECO:0000256" key="1">
    <source>
        <dbReference type="ARBA" id="ARBA00022679"/>
    </source>
</evidence>
<keyword evidence="6" id="KW-1185">Reference proteome</keyword>
<dbReference type="HOGENOM" id="CLU_000288_21_3_1"/>
<organism evidence="5 6">
    <name type="scientific">Leersia perrieri</name>
    <dbReference type="NCBI Taxonomy" id="77586"/>
    <lineage>
        <taxon>Eukaryota</taxon>
        <taxon>Viridiplantae</taxon>
        <taxon>Streptophyta</taxon>
        <taxon>Embryophyta</taxon>
        <taxon>Tracheophyta</taxon>
        <taxon>Spermatophyta</taxon>
        <taxon>Magnoliopsida</taxon>
        <taxon>Liliopsida</taxon>
        <taxon>Poales</taxon>
        <taxon>Poaceae</taxon>
        <taxon>BOP clade</taxon>
        <taxon>Oryzoideae</taxon>
        <taxon>Oryzeae</taxon>
        <taxon>Oryzinae</taxon>
        <taxon>Leersia</taxon>
    </lineage>
</organism>
<dbReference type="PANTHER" id="PTHR47973">
    <property type="entry name" value="CYSTEINE-RICH RECEPTOR-LIKE PROTEIN KINASE 3"/>
    <property type="match status" value="1"/>
</dbReference>
<reference evidence="6" key="2">
    <citation type="submission" date="2013-12" db="EMBL/GenBank/DDBJ databases">
        <authorList>
            <person name="Yu Y."/>
            <person name="Lee S."/>
            <person name="de Baynast K."/>
            <person name="Wissotski M."/>
            <person name="Liu L."/>
            <person name="Talag J."/>
            <person name="Goicoechea J."/>
            <person name="Angelova A."/>
            <person name="Jetty R."/>
            <person name="Kudrna D."/>
            <person name="Golser W."/>
            <person name="Rivera L."/>
            <person name="Zhang J."/>
            <person name="Wing R."/>
        </authorList>
    </citation>
    <scope>NUCLEOTIDE SEQUENCE</scope>
</reference>
<keyword evidence="4" id="KW-0067">ATP-binding</keyword>
<accession>A0A0D9X5B8</accession>
<dbReference type="SUPFAM" id="SSF56112">
    <property type="entry name" value="Protein kinase-like (PK-like)"/>
    <property type="match status" value="1"/>
</dbReference>
<dbReference type="STRING" id="77586.A0A0D9X5B8"/>
<evidence type="ECO:0000256" key="4">
    <source>
        <dbReference type="ARBA" id="ARBA00022840"/>
    </source>
</evidence>
<dbReference type="AlphaFoldDB" id="A0A0D9X5B8"/>
<evidence type="ECO:0000256" key="3">
    <source>
        <dbReference type="ARBA" id="ARBA00022777"/>
    </source>
</evidence>
<dbReference type="Proteomes" id="UP000032180">
    <property type="component" value="Chromosome 8"/>
</dbReference>